<evidence type="ECO:0000313" key="1">
    <source>
        <dbReference type="EMBL" id="RYR75622.1"/>
    </source>
</evidence>
<name>A0A445EJV4_ARAHY</name>
<gene>
    <name evidence="1" type="ORF">Ahy_A01g000185</name>
</gene>
<dbReference type="EMBL" id="SDMP01000001">
    <property type="protein sequence ID" value="RYR75622.1"/>
    <property type="molecule type" value="Genomic_DNA"/>
</dbReference>
<comment type="caution">
    <text evidence="1">The sequence shown here is derived from an EMBL/GenBank/DDBJ whole genome shotgun (WGS) entry which is preliminary data.</text>
</comment>
<sequence>MNLVECINSVLKGARNLPITALVKATFYILNELFTRKRAKAEAWINTEHETSTLIASTGRMRYLKCVRCQVEWSMPSTSIDNDVTVVSSRWTEFLVDMCLHVVQISD</sequence>
<keyword evidence="2" id="KW-1185">Reference proteome</keyword>
<protein>
    <submittedName>
        <fullName evidence="1">Uncharacterized protein</fullName>
    </submittedName>
</protein>
<organism evidence="1 2">
    <name type="scientific">Arachis hypogaea</name>
    <name type="common">Peanut</name>
    <dbReference type="NCBI Taxonomy" id="3818"/>
    <lineage>
        <taxon>Eukaryota</taxon>
        <taxon>Viridiplantae</taxon>
        <taxon>Streptophyta</taxon>
        <taxon>Embryophyta</taxon>
        <taxon>Tracheophyta</taxon>
        <taxon>Spermatophyta</taxon>
        <taxon>Magnoliopsida</taxon>
        <taxon>eudicotyledons</taxon>
        <taxon>Gunneridae</taxon>
        <taxon>Pentapetalae</taxon>
        <taxon>rosids</taxon>
        <taxon>fabids</taxon>
        <taxon>Fabales</taxon>
        <taxon>Fabaceae</taxon>
        <taxon>Papilionoideae</taxon>
        <taxon>50 kb inversion clade</taxon>
        <taxon>dalbergioids sensu lato</taxon>
        <taxon>Dalbergieae</taxon>
        <taxon>Pterocarpus clade</taxon>
        <taxon>Arachis</taxon>
    </lineage>
</organism>
<accession>A0A445EJV4</accession>
<proteinExistence type="predicted"/>
<reference evidence="1 2" key="1">
    <citation type="submission" date="2019-01" db="EMBL/GenBank/DDBJ databases">
        <title>Sequencing of cultivated peanut Arachis hypogaea provides insights into genome evolution and oil improvement.</title>
        <authorList>
            <person name="Chen X."/>
        </authorList>
    </citation>
    <scope>NUCLEOTIDE SEQUENCE [LARGE SCALE GENOMIC DNA]</scope>
    <source>
        <strain evidence="2">cv. Fuhuasheng</strain>
        <tissue evidence="1">Leaves</tissue>
    </source>
</reference>
<dbReference type="AlphaFoldDB" id="A0A445EJV4"/>
<dbReference type="Proteomes" id="UP000289738">
    <property type="component" value="Chromosome A01"/>
</dbReference>
<evidence type="ECO:0000313" key="2">
    <source>
        <dbReference type="Proteomes" id="UP000289738"/>
    </source>
</evidence>